<dbReference type="RefSeq" id="WP_325774318.1">
    <property type="nucleotide sequence ID" value="NZ_VTDN01000001.1"/>
</dbReference>
<keyword evidence="1" id="KW-1133">Transmembrane helix</keyword>
<comment type="caution">
    <text evidence="2">The sequence shown here is derived from an EMBL/GenBank/DDBJ whole genome shotgun (WGS) entry which is preliminary data.</text>
</comment>
<evidence type="ECO:0000313" key="3">
    <source>
        <dbReference type="Proteomes" id="UP001339883"/>
    </source>
</evidence>
<dbReference type="Proteomes" id="UP001339883">
    <property type="component" value="Unassembled WGS sequence"/>
</dbReference>
<sequence>MSIYCPYCDSTRVSRAVQPTASEQHNTSSLSSAASFATIGASLSKTVPLGISPLFGGIAGAVVGSVLGGVFSDPEPKRQARPVQCFQCDDCGKYFY</sequence>
<evidence type="ECO:0000313" key="2">
    <source>
        <dbReference type="EMBL" id="MEB5475680.1"/>
    </source>
</evidence>
<feature type="transmembrane region" description="Helical" evidence="1">
    <location>
        <begin position="51"/>
        <end position="71"/>
    </location>
</feature>
<dbReference type="EMBL" id="VTDN01000001">
    <property type="protein sequence ID" value="MEB5475680.1"/>
    <property type="molecule type" value="Genomic_DNA"/>
</dbReference>
<reference evidence="2 3" key="1">
    <citation type="submission" date="2019-08" db="EMBL/GenBank/DDBJ databases">
        <title>Five species of Acinetobacter isolated from floral nectar and animal pollinators.</title>
        <authorList>
            <person name="Hendry T.A."/>
        </authorList>
    </citation>
    <scope>NUCLEOTIDE SEQUENCE [LARGE SCALE GENOMIC DNA]</scope>
    <source>
        <strain evidence="2 3">MD18.27</strain>
    </source>
</reference>
<keyword evidence="3" id="KW-1185">Reference proteome</keyword>
<keyword evidence="1" id="KW-0472">Membrane</keyword>
<gene>
    <name evidence="2" type="ORF">I2F25_01190</name>
</gene>
<proteinExistence type="predicted"/>
<keyword evidence="1" id="KW-0812">Transmembrane</keyword>
<evidence type="ECO:0008006" key="4">
    <source>
        <dbReference type="Google" id="ProtNLM"/>
    </source>
</evidence>
<protein>
    <recommendedName>
        <fullName evidence="4">Zinc ribbon domain-containing protein</fullName>
    </recommendedName>
</protein>
<accession>A0ABU6DP86</accession>
<evidence type="ECO:0000256" key="1">
    <source>
        <dbReference type="SAM" id="Phobius"/>
    </source>
</evidence>
<name>A0ABU6DP86_9GAMM</name>
<organism evidence="2 3">
    <name type="scientific">Acinetobacter pollinis</name>
    <dbReference type="NCBI Taxonomy" id="2605270"/>
    <lineage>
        <taxon>Bacteria</taxon>
        <taxon>Pseudomonadati</taxon>
        <taxon>Pseudomonadota</taxon>
        <taxon>Gammaproteobacteria</taxon>
        <taxon>Moraxellales</taxon>
        <taxon>Moraxellaceae</taxon>
        <taxon>Acinetobacter</taxon>
    </lineage>
</organism>